<reference evidence="1 2" key="1">
    <citation type="submission" date="2018-08" db="EMBL/GenBank/DDBJ databases">
        <title>The draft genome squence of Brumimicrobium sp. N62.</title>
        <authorList>
            <person name="Du Z.-J."/>
            <person name="Luo H.-R."/>
        </authorList>
    </citation>
    <scope>NUCLEOTIDE SEQUENCE [LARGE SCALE GENOMIC DNA]</scope>
    <source>
        <strain evidence="1 2">N62</strain>
    </source>
</reference>
<dbReference type="RefSeq" id="WP_116881946.1">
    <property type="nucleotide sequence ID" value="NZ_QURB01000011.1"/>
</dbReference>
<keyword evidence="2" id="KW-1185">Reference proteome</keyword>
<sequence>MVKTQTNLIQADYNAESLRHIIIGLKNSIKTIEAIYSFDGIWLLEKSEPVFGMAFIAFQNYINTSIKDLFDSTANKITYYKIGPRLERFERSNAELIIGLANYLKHKDEGKLHSGTKNILNAFNLETSEMIEESPIFKGLDILDEKWDLIKIYEMIIDWRKELFALYLKESP</sequence>
<dbReference type="OrthoDB" id="1367171at2"/>
<dbReference type="AlphaFoldDB" id="A0A3E1EUI1"/>
<protein>
    <submittedName>
        <fullName evidence="1">Uncharacterized protein</fullName>
    </submittedName>
</protein>
<comment type="caution">
    <text evidence="1">The sequence shown here is derived from an EMBL/GenBank/DDBJ whole genome shotgun (WGS) entry which is preliminary data.</text>
</comment>
<accession>A0A3E1EUI1</accession>
<organism evidence="1 2">
    <name type="scientific">Brumimicrobium aurantiacum</name>
    <dbReference type="NCBI Taxonomy" id="1737063"/>
    <lineage>
        <taxon>Bacteria</taxon>
        <taxon>Pseudomonadati</taxon>
        <taxon>Bacteroidota</taxon>
        <taxon>Flavobacteriia</taxon>
        <taxon>Flavobacteriales</taxon>
        <taxon>Crocinitomicaceae</taxon>
        <taxon>Brumimicrobium</taxon>
    </lineage>
</organism>
<proteinExistence type="predicted"/>
<gene>
    <name evidence="1" type="ORF">DXU93_14060</name>
</gene>
<evidence type="ECO:0000313" key="2">
    <source>
        <dbReference type="Proteomes" id="UP000257127"/>
    </source>
</evidence>
<name>A0A3E1EUI1_9FLAO</name>
<dbReference type="EMBL" id="QURB01000011">
    <property type="protein sequence ID" value="RFC53190.1"/>
    <property type="molecule type" value="Genomic_DNA"/>
</dbReference>
<evidence type="ECO:0000313" key="1">
    <source>
        <dbReference type="EMBL" id="RFC53190.1"/>
    </source>
</evidence>
<dbReference type="Proteomes" id="UP000257127">
    <property type="component" value="Unassembled WGS sequence"/>
</dbReference>